<keyword evidence="4" id="KW-1003">Cell membrane</keyword>
<dbReference type="InterPro" id="IPR050367">
    <property type="entry name" value="APC_superfamily"/>
</dbReference>
<dbReference type="Proteomes" id="UP001233360">
    <property type="component" value="Unassembled WGS sequence"/>
</dbReference>
<evidence type="ECO:0000256" key="8">
    <source>
        <dbReference type="ARBA" id="ARBA00023136"/>
    </source>
</evidence>
<dbReference type="EMBL" id="JAUTBK010000002">
    <property type="protein sequence ID" value="MDQ1207861.1"/>
    <property type="molecule type" value="Genomic_DNA"/>
</dbReference>
<feature type="transmembrane region" description="Helical" evidence="9">
    <location>
        <begin position="83"/>
        <end position="108"/>
    </location>
</feature>
<dbReference type="PANTHER" id="PTHR42770:SF4">
    <property type="entry name" value="ARGININE_ORNITHINE ANTIPORTER-RELATED"/>
    <property type="match status" value="1"/>
</dbReference>
<feature type="transmembrane region" description="Helical" evidence="9">
    <location>
        <begin position="128"/>
        <end position="146"/>
    </location>
</feature>
<keyword evidence="7 9" id="KW-1133">Transmembrane helix</keyword>
<feature type="transmembrane region" description="Helical" evidence="9">
    <location>
        <begin position="276"/>
        <end position="301"/>
    </location>
</feature>
<evidence type="ECO:0000256" key="3">
    <source>
        <dbReference type="ARBA" id="ARBA00022448"/>
    </source>
</evidence>
<dbReference type="InterPro" id="IPR004754">
    <property type="entry name" value="Amino_acid_antiprt"/>
</dbReference>
<reference evidence="10 11" key="1">
    <citation type="submission" date="2023-07" db="EMBL/GenBank/DDBJ databases">
        <title>Functional and genomic diversity of the sorghum phyllosphere microbiome.</title>
        <authorList>
            <person name="Shade A."/>
        </authorList>
    </citation>
    <scope>NUCLEOTIDE SEQUENCE [LARGE SCALE GENOMIC DNA]</scope>
    <source>
        <strain evidence="10 11">SORGH_AS_0887</strain>
    </source>
</reference>
<feature type="transmembrane region" description="Helical" evidence="9">
    <location>
        <begin position="158"/>
        <end position="179"/>
    </location>
</feature>
<feature type="transmembrane region" description="Helical" evidence="9">
    <location>
        <begin position="234"/>
        <end position="256"/>
    </location>
</feature>
<feature type="transmembrane region" description="Helical" evidence="9">
    <location>
        <begin position="414"/>
        <end position="432"/>
    </location>
</feature>
<evidence type="ECO:0000313" key="11">
    <source>
        <dbReference type="Proteomes" id="UP001233360"/>
    </source>
</evidence>
<dbReference type="NCBIfam" id="TIGR00905">
    <property type="entry name" value="2A0302"/>
    <property type="match status" value="1"/>
</dbReference>
<feature type="transmembrane region" description="Helical" evidence="9">
    <location>
        <begin position="391"/>
        <end position="408"/>
    </location>
</feature>
<keyword evidence="6" id="KW-0029">Amino-acid transport</keyword>
<dbReference type="RefSeq" id="WP_004925550.1">
    <property type="nucleotide sequence ID" value="NZ_BCMA01000003.1"/>
</dbReference>
<evidence type="ECO:0000256" key="5">
    <source>
        <dbReference type="ARBA" id="ARBA00022692"/>
    </source>
</evidence>
<keyword evidence="11" id="KW-1185">Reference proteome</keyword>
<feature type="transmembrane region" description="Helical" evidence="9">
    <location>
        <begin position="330"/>
        <end position="352"/>
    </location>
</feature>
<accession>A0ABU0UTI7</accession>
<evidence type="ECO:0000256" key="9">
    <source>
        <dbReference type="SAM" id="Phobius"/>
    </source>
</evidence>
<proteinExistence type="inferred from homology"/>
<keyword evidence="8 9" id="KW-0472">Membrane</keyword>
<evidence type="ECO:0000256" key="4">
    <source>
        <dbReference type="ARBA" id="ARBA00022475"/>
    </source>
</evidence>
<evidence type="ECO:0000256" key="2">
    <source>
        <dbReference type="ARBA" id="ARBA00008220"/>
    </source>
</evidence>
<feature type="transmembrane region" description="Helical" evidence="9">
    <location>
        <begin position="358"/>
        <end position="379"/>
    </location>
</feature>
<comment type="similarity">
    <text evidence="2">Belongs to the amino acid-polyamine-organocation (APC) superfamily. Basic amino acid/polyamine antiporter (APA) (TC 2.A.3.2) family.</text>
</comment>
<keyword evidence="3" id="KW-0813">Transport</keyword>
<evidence type="ECO:0000256" key="6">
    <source>
        <dbReference type="ARBA" id="ARBA00022970"/>
    </source>
</evidence>
<evidence type="ECO:0000313" key="10">
    <source>
        <dbReference type="EMBL" id="MDQ1207861.1"/>
    </source>
</evidence>
<organism evidence="10 11">
    <name type="scientific">Acinetobacter baylyi</name>
    <dbReference type="NCBI Taxonomy" id="202950"/>
    <lineage>
        <taxon>Bacteria</taxon>
        <taxon>Pseudomonadati</taxon>
        <taxon>Pseudomonadota</taxon>
        <taxon>Gammaproteobacteria</taxon>
        <taxon>Moraxellales</taxon>
        <taxon>Moraxellaceae</taxon>
        <taxon>Acinetobacter</taxon>
    </lineage>
</organism>
<feature type="transmembrane region" description="Helical" evidence="9">
    <location>
        <begin position="42"/>
        <end position="62"/>
    </location>
</feature>
<comment type="subcellular location">
    <subcellularLocation>
        <location evidence="1">Cell membrane</location>
        <topology evidence="1">Multi-pass membrane protein</topology>
    </subcellularLocation>
</comment>
<dbReference type="InterPro" id="IPR002293">
    <property type="entry name" value="AA/rel_permease1"/>
</dbReference>
<dbReference type="Pfam" id="PF13520">
    <property type="entry name" value="AA_permease_2"/>
    <property type="match status" value="1"/>
</dbReference>
<protein>
    <submittedName>
        <fullName evidence="10">Arginine:ornithine antiporter/lysine permease</fullName>
    </submittedName>
</protein>
<dbReference type="GeneID" id="45233831"/>
<sequence>MSTSKIGLLSLTALVFSSMVGSGVFSLPQNMAAVANGSALLFAWLITGIGIIFLALSLLYLTRQRPDLDGGIYNYAREGFGDLIGFCSAWGYWLCTTIGIVGYVVIAFSAVGMFTDTPEHIYFGEGNTLYALIGSSIFVWLIHWLVSRGIKEAALVNLMATIAKIVPLVVFIVFSFVAFKLELFKLNFLDTSLQMPVWQQVRDVMLITLWVFTGIEGAVVLSSRAKKRNDIGKATLLGVLLALAFYVMVTVLAYGINTRSEIAGMHNPSMATILGQLIGIPGTIVITLGLIISVSSSYLSWTLFATEIPYLAAKNGAFPKIFLKTNQNNVPISSLWLTSIVVQISLIAVCFFNKNYTQLLLISSVMILLPYFLVSAFYLKESTRHKRTKHIVIASIATVYAIWLLYAAGLSLLLLSGIFYALGLLIFFYSRFSVRGSGLNKENSAS</sequence>
<dbReference type="PIRSF" id="PIRSF006060">
    <property type="entry name" value="AA_transporter"/>
    <property type="match status" value="1"/>
</dbReference>
<evidence type="ECO:0000256" key="1">
    <source>
        <dbReference type="ARBA" id="ARBA00004651"/>
    </source>
</evidence>
<feature type="transmembrane region" description="Helical" evidence="9">
    <location>
        <begin position="204"/>
        <end position="222"/>
    </location>
</feature>
<keyword evidence="5 9" id="KW-0812">Transmembrane</keyword>
<gene>
    <name evidence="10" type="ORF">QE380_000784</name>
</gene>
<dbReference type="PANTHER" id="PTHR42770">
    <property type="entry name" value="AMINO ACID TRANSPORTER-RELATED"/>
    <property type="match status" value="1"/>
</dbReference>
<evidence type="ECO:0000256" key="7">
    <source>
        <dbReference type="ARBA" id="ARBA00022989"/>
    </source>
</evidence>
<name>A0ABU0UTI7_ACIBI</name>
<comment type="caution">
    <text evidence="10">The sequence shown here is derived from an EMBL/GenBank/DDBJ whole genome shotgun (WGS) entry which is preliminary data.</text>
</comment>
<dbReference type="Gene3D" id="1.20.1740.10">
    <property type="entry name" value="Amino acid/polyamine transporter I"/>
    <property type="match status" value="1"/>
</dbReference>